<name>A0A4D7C9D7_9SPHN</name>
<dbReference type="RefSeq" id="WP_222872300.1">
    <property type="nucleotide sequence ID" value="NZ_CP039704.1"/>
</dbReference>
<evidence type="ECO:0000313" key="10">
    <source>
        <dbReference type="EMBL" id="QCI79503.1"/>
    </source>
</evidence>
<comment type="similarity">
    <text evidence="2 8">Belongs to the PhoU family.</text>
</comment>
<dbReference type="NCBIfam" id="TIGR02135">
    <property type="entry name" value="phoU_full"/>
    <property type="match status" value="1"/>
</dbReference>
<reference evidence="11" key="1">
    <citation type="submission" date="2019-04" db="EMBL/GenBank/DDBJ databases">
        <title>Complete genome sequence of Sphingomonas sp. W1-2-3.</title>
        <authorList>
            <person name="Im W.T."/>
        </authorList>
    </citation>
    <scope>NUCLEOTIDE SEQUENCE [LARGE SCALE GENOMIC DNA]</scope>
    <source>
        <strain evidence="11">W1-2-3</strain>
    </source>
</reference>
<evidence type="ECO:0000256" key="2">
    <source>
        <dbReference type="ARBA" id="ARBA00008107"/>
    </source>
</evidence>
<organism evidence="10 11">
    <name type="scientific">Hankyongella ginsenosidimutans</name>
    <dbReference type="NCBI Taxonomy" id="1763828"/>
    <lineage>
        <taxon>Bacteria</taxon>
        <taxon>Pseudomonadati</taxon>
        <taxon>Pseudomonadota</taxon>
        <taxon>Alphaproteobacteria</taxon>
        <taxon>Sphingomonadales</taxon>
        <taxon>Sphingomonadaceae</taxon>
        <taxon>Hankyongella</taxon>
    </lineage>
</organism>
<proteinExistence type="inferred from homology"/>
<dbReference type="EMBL" id="CP039704">
    <property type="protein sequence ID" value="QCI79503.1"/>
    <property type="molecule type" value="Genomic_DNA"/>
</dbReference>
<evidence type="ECO:0000256" key="5">
    <source>
        <dbReference type="ARBA" id="ARBA00022490"/>
    </source>
</evidence>
<dbReference type="GO" id="GO:0006817">
    <property type="term" value="P:phosphate ion transport"/>
    <property type="evidence" value="ECO:0007669"/>
    <property type="project" value="UniProtKB-KW"/>
</dbReference>
<dbReference type="GO" id="GO:0005737">
    <property type="term" value="C:cytoplasm"/>
    <property type="evidence" value="ECO:0007669"/>
    <property type="project" value="UniProtKB-SubCell"/>
</dbReference>
<dbReference type="GO" id="GO:0030643">
    <property type="term" value="P:intracellular phosphate ion homeostasis"/>
    <property type="evidence" value="ECO:0007669"/>
    <property type="project" value="InterPro"/>
</dbReference>
<evidence type="ECO:0000256" key="4">
    <source>
        <dbReference type="ARBA" id="ARBA00022448"/>
    </source>
</evidence>
<evidence type="ECO:0000256" key="6">
    <source>
        <dbReference type="ARBA" id="ARBA00022592"/>
    </source>
</evidence>
<dbReference type="PANTHER" id="PTHR42930">
    <property type="entry name" value="PHOSPHATE-SPECIFIC TRANSPORT SYSTEM ACCESSORY PROTEIN PHOU"/>
    <property type="match status" value="1"/>
</dbReference>
<evidence type="ECO:0000259" key="9">
    <source>
        <dbReference type="Pfam" id="PF01895"/>
    </source>
</evidence>
<dbReference type="SUPFAM" id="SSF109755">
    <property type="entry name" value="PhoU-like"/>
    <property type="match status" value="1"/>
</dbReference>
<dbReference type="AlphaFoldDB" id="A0A4D7C9D7"/>
<evidence type="ECO:0000256" key="1">
    <source>
        <dbReference type="ARBA" id="ARBA00004496"/>
    </source>
</evidence>
<evidence type="ECO:0000313" key="11">
    <source>
        <dbReference type="Proteomes" id="UP000298714"/>
    </source>
</evidence>
<keyword evidence="6 8" id="KW-0592">Phosphate transport</keyword>
<evidence type="ECO:0000256" key="3">
    <source>
        <dbReference type="ARBA" id="ARBA00011738"/>
    </source>
</evidence>
<comment type="subunit">
    <text evidence="3 8">Homodimer.</text>
</comment>
<keyword evidence="11" id="KW-1185">Reference proteome</keyword>
<comment type="function">
    <text evidence="7 8">Plays a role in the regulation of phosphate uptake.</text>
</comment>
<accession>A0A4D7C9D7</accession>
<sequence length="239" mass="26572">MVQTHTVKSFDEELRSLRALVSQMGGLAEYQIRMALDALMDRDIDGAAKVVTADAQIDALEQEAERLAVEIIALRHPLADDLREVISALKISAALERVGDYAKNIAKRSTVLSQARHIQPLAIVPEIGRIVAQMLKDALDAYGSRDTAKALKVRDRDMDVDDLYNSLFRSLLTYMMENPQAITPSTHLMFVAKNLERIGDLSTNMAEIVYYNVTGERMAGDRPKHDDTAFAQAPDASRE</sequence>
<gene>
    <name evidence="10" type="primary">phoU</name>
    <name evidence="10" type="ORF">E6W36_07970</name>
</gene>
<dbReference type="PIRSF" id="PIRSF003107">
    <property type="entry name" value="PhoU"/>
    <property type="match status" value="1"/>
</dbReference>
<keyword evidence="4 8" id="KW-0813">Transport</keyword>
<dbReference type="GO" id="GO:0045936">
    <property type="term" value="P:negative regulation of phosphate metabolic process"/>
    <property type="evidence" value="ECO:0007669"/>
    <property type="project" value="InterPro"/>
</dbReference>
<dbReference type="InterPro" id="IPR038078">
    <property type="entry name" value="PhoU-like_sf"/>
</dbReference>
<dbReference type="InterPro" id="IPR026022">
    <property type="entry name" value="PhoU_dom"/>
</dbReference>
<dbReference type="FunFam" id="1.20.58.220:FF:000004">
    <property type="entry name" value="Phosphate-specific transport system accessory protein PhoU"/>
    <property type="match status" value="1"/>
</dbReference>
<evidence type="ECO:0000256" key="8">
    <source>
        <dbReference type="PIRNR" id="PIRNR003107"/>
    </source>
</evidence>
<keyword evidence="5 8" id="KW-0963">Cytoplasm</keyword>
<dbReference type="Pfam" id="PF01895">
    <property type="entry name" value="PhoU"/>
    <property type="match status" value="2"/>
</dbReference>
<dbReference type="Proteomes" id="UP000298714">
    <property type="component" value="Chromosome"/>
</dbReference>
<feature type="domain" description="PhoU" evidence="9">
    <location>
        <begin position="125"/>
        <end position="209"/>
    </location>
</feature>
<evidence type="ECO:0000256" key="7">
    <source>
        <dbReference type="ARBA" id="ARBA00056181"/>
    </source>
</evidence>
<dbReference type="InterPro" id="IPR028366">
    <property type="entry name" value="PhoU"/>
</dbReference>
<dbReference type="PANTHER" id="PTHR42930:SF3">
    <property type="entry name" value="PHOSPHATE-SPECIFIC TRANSPORT SYSTEM ACCESSORY PROTEIN PHOU"/>
    <property type="match status" value="1"/>
</dbReference>
<feature type="domain" description="PhoU" evidence="9">
    <location>
        <begin position="21"/>
        <end position="108"/>
    </location>
</feature>
<protein>
    <recommendedName>
        <fullName evidence="8">Phosphate-specific transport system accessory protein PhoU</fullName>
    </recommendedName>
</protein>
<dbReference type="KEGG" id="hgn:E6W36_07970"/>
<comment type="subcellular location">
    <subcellularLocation>
        <location evidence="1 8">Cytoplasm</location>
    </subcellularLocation>
</comment>
<dbReference type="Gene3D" id="1.20.58.220">
    <property type="entry name" value="Phosphate transport system protein phou homolog 2, domain 2"/>
    <property type="match status" value="1"/>
</dbReference>